<dbReference type="InterPro" id="IPR002762">
    <property type="entry name" value="CbiX-like"/>
</dbReference>
<dbReference type="OrthoDB" id="1489951at2"/>
<dbReference type="RefSeq" id="WP_092264363.1">
    <property type="nucleotide sequence ID" value="NZ_FNZA01000007.1"/>
</dbReference>
<dbReference type="STRING" id="856736.SAMN04488058_10733"/>
<reference evidence="6" key="1">
    <citation type="submission" date="2016-10" db="EMBL/GenBank/DDBJ databases">
        <authorList>
            <person name="Varghese N."/>
            <person name="Submissions S."/>
        </authorList>
    </citation>
    <scope>NUCLEOTIDE SEQUENCE [LARGE SCALE GENOMIC DNA]</scope>
    <source>
        <strain evidence="6">CGMCC 1.10218</strain>
    </source>
</reference>
<feature type="domain" description="DR2241 4Fe-4S iron-sulfur cluster binding" evidence="3">
    <location>
        <begin position="381"/>
        <end position="458"/>
    </location>
</feature>
<dbReference type="InterPro" id="IPR012374">
    <property type="entry name" value="CbiX-rel"/>
</dbReference>
<sequence>MRSLVLIGHGSHLNGDSAAAVARYAELLRAQNLFDEVIEAYWKEEPSLRQVLRTTASSDVTLIPLFISEGYFTETVIPRELGLGHQGPVPPEGVGRVIGGRTVRYTLPYGVHPRMAEVILERAREVLPELEEVGQETALIVLGHGTSRNDNSRRVIVRNAERLRERGLFAEVHALFLDEDPRVLSWPERVRAPRVVIVPFFASEGWHTQETIPEELGLRGPQTVFLETPHGPQTVYYAAPVGTHPAVAEVILQLAAEAHGAGDRGGDTEPNHHEAWATFQALAEGGTRVGEVMITPYGGLFELRHMLDEGRPSAELVTFVTPEGLRSKVRRDDGGRHRPVQTLRTLPRGWRAVLNERDLRLGMHFVYPAVVEESYAHHHRNLHCTPWPSTARRQTGLYAKVQRATPDQVEAVARELCSGCLRTRLWGGETLSATFFAGVPGGLPCAEACTCFVAAVREKVGGRAAE</sequence>
<keyword evidence="2" id="KW-0456">Lyase</keyword>
<dbReference type="NCBIfam" id="NF002671">
    <property type="entry name" value="PRK02395.1-3"/>
    <property type="match status" value="1"/>
</dbReference>
<dbReference type="PANTHER" id="PTHR33542:SF3">
    <property type="entry name" value="SIROHYDROCHLORIN FERROCHELATASE, CHLOROPLASTIC"/>
    <property type="match status" value="1"/>
</dbReference>
<evidence type="ECO:0000313" key="5">
    <source>
        <dbReference type="EMBL" id="SEJ37912.1"/>
    </source>
</evidence>
<protein>
    <submittedName>
        <fullName evidence="5">Sirohydrochlorin cobaltochelatase</fullName>
    </submittedName>
</protein>
<dbReference type="SUPFAM" id="SSF53800">
    <property type="entry name" value="Chelatase"/>
    <property type="match status" value="1"/>
</dbReference>
<name>A0A1H6YL32_9DEIO</name>
<evidence type="ECO:0000256" key="1">
    <source>
        <dbReference type="ARBA" id="ARBA00022723"/>
    </source>
</evidence>
<evidence type="ECO:0000259" key="4">
    <source>
        <dbReference type="Pfam" id="PF18069"/>
    </source>
</evidence>
<dbReference type="Pfam" id="PF01903">
    <property type="entry name" value="CbiX"/>
    <property type="match status" value="2"/>
</dbReference>
<organism evidence="5 6">
    <name type="scientific">Deinococcus reticulitermitis</name>
    <dbReference type="NCBI Taxonomy" id="856736"/>
    <lineage>
        <taxon>Bacteria</taxon>
        <taxon>Thermotogati</taxon>
        <taxon>Deinococcota</taxon>
        <taxon>Deinococci</taxon>
        <taxon>Deinococcales</taxon>
        <taxon>Deinococcaceae</taxon>
        <taxon>Deinococcus</taxon>
    </lineage>
</organism>
<gene>
    <name evidence="5" type="ORF">SAMN04488058_10733</name>
</gene>
<evidence type="ECO:0000313" key="6">
    <source>
        <dbReference type="Proteomes" id="UP000199223"/>
    </source>
</evidence>
<dbReference type="InterPro" id="IPR041346">
    <property type="entry name" value="DR2241_Fer4"/>
</dbReference>
<dbReference type="GO" id="GO:0016829">
    <property type="term" value="F:lyase activity"/>
    <property type="evidence" value="ECO:0007669"/>
    <property type="project" value="UniProtKB-KW"/>
</dbReference>
<evidence type="ECO:0000259" key="3">
    <source>
        <dbReference type="Pfam" id="PF18009"/>
    </source>
</evidence>
<dbReference type="EMBL" id="FNZA01000007">
    <property type="protein sequence ID" value="SEJ37912.1"/>
    <property type="molecule type" value="Genomic_DNA"/>
</dbReference>
<accession>A0A1H6YL32</accession>
<keyword evidence="6" id="KW-1185">Reference proteome</keyword>
<dbReference type="CDD" id="cd03416">
    <property type="entry name" value="CbiX_SirB_N"/>
    <property type="match status" value="2"/>
</dbReference>
<dbReference type="PIRSF" id="PIRSF018636">
    <property type="entry name" value="CbiX_N-term"/>
    <property type="match status" value="1"/>
</dbReference>
<keyword evidence="1" id="KW-0479">Metal-binding</keyword>
<dbReference type="AlphaFoldDB" id="A0A1H6YL32"/>
<dbReference type="NCBIfam" id="NF002672">
    <property type="entry name" value="PRK02395.1-4"/>
    <property type="match status" value="1"/>
</dbReference>
<dbReference type="GO" id="GO:0046872">
    <property type="term" value="F:metal ion binding"/>
    <property type="evidence" value="ECO:0007669"/>
    <property type="project" value="UniProtKB-KW"/>
</dbReference>
<dbReference type="PANTHER" id="PTHR33542">
    <property type="entry name" value="SIROHYDROCHLORIN FERROCHELATASE, CHLOROPLASTIC"/>
    <property type="match status" value="1"/>
</dbReference>
<dbReference type="Pfam" id="PF18009">
    <property type="entry name" value="Fer4_23"/>
    <property type="match status" value="1"/>
</dbReference>
<dbReference type="Gene3D" id="3.30.1360.190">
    <property type="match status" value="1"/>
</dbReference>
<proteinExistence type="predicted"/>
<dbReference type="Proteomes" id="UP000199223">
    <property type="component" value="Unassembled WGS sequence"/>
</dbReference>
<dbReference type="InterPro" id="IPR050963">
    <property type="entry name" value="Sirohydro_Cobaltochel/CbiX"/>
</dbReference>
<dbReference type="Pfam" id="PF18069">
    <property type="entry name" value="DR2241"/>
    <property type="match status" value="1"/>
</dbReference>
<dbReference type="Gene3D" id="3.30.70.2320">
    <property type="match status" value="1"/>
</dbReference>
<evidence type="ECO:0000256" key="2">
    <source>
        <dbReference type="ARBA" id="ARBA00023239"/>
    </source>
</evidence>
<dbReference type="InterPro" id="IPR041181">
    <property type="entry name" value="DR2241_middle"/>
</dbReference>
<feature type="domain" description="DR2241 stabilising" evidence="4">
    <location>
        <begin position="272"/>
        <end position="377"/>
    </location>
</feature>
<dbReference type="Gene3D" id="3.40.50.1400">
    <property type="match status" value="2"/>
</dbReference>